<sequence length="907" mass="93233">MGEPLRVDPSALSGAGAAVGELSGAIVAAVGSLIGSYNADTGQDAAGTAFGFAYQDSARALIDGVAKGINALQHVGYLIQGSATNYSRAEAAADIGGGAVPLPAPVAPPQYSPPGGDPDVNGPGQTPPVLWYLVEFLVGDWWPNGEPSELRAAAAGWSVFATPLYGVASANSGAYATIDAQQMPDKEPMKTAVRDIGTAMASLAGEAQKIAGQLTSFANDVETTQNAIRDLLNKLKDVVGSVVDHGIMGTVFELITGDAEEKIQEVADDIKAVIANHKRQSAARKELLAQLVTSIKNYTRAMEIVMRVELVNYLGEDAGRIAANIVDQFTDTTTGVSLGAINTVGGLVTAFDPIGDPKGTLATIEGLSKMALTFNPMTAPTAFAMDPEGSINMVKDVTHFDDIFNSGRPFLGLGELGFDIGSAVIPGGAGLKAAGGAARAAEGAAARAEINTTERAAGEVAEMTGATGGLRGVARDVEGAGAKLDELNKTGLDGGKPSSGSPAPLPKAPEPGPPSAPRDPAPSPTGGKPTSAPTSGEPVTPPVTHTPDGAPAPKAEVPSAPATSESAAPGPAAAGEAGPASGGPAGGHPSARPMDVPGGSQPGAVPHDGGVGNGSSPHGRESVVPQGGPPHNEGGGIHDGGGSPHDGGMPPNGDGHYGGAGDHQPNNPPHTGLHDPPVNHAVPGDHFPDLSEIDKEFRLPNGAIDPRRIVEWATRVAHEYPMITKDGVLGIYNYTTESFEAINPYLRNVDQLSASQESILQAHSIADMTDEQRMLWESKINQADEGLAALPPYRLDPSDLTSTTWRGMRGTDELLSRMNVGDVFHDPGYYSSTLDRSVAEMFARGAEPGTTPTLVTVIGNDGIHVAPLSRFAYENEVLFPRNSCFEVLSRVMGDDGILKITVRQVPP</sequence>
<dbReference type="AlphaFoldDB" id="A0A064CIK0"/>
<dbReference type="InterPro" id="IPR003540">
    <property type="entry name" value="ADP-ribosyltransferase"/>
</dbReference>
<comment type="caution">
    <text evidence="4">The sequence shown here is derived from an EMBL/GenBank/DDBJ whole genome shotgun (WGS) entry which is preliminary data.</text>
</comment>
<organism evidence="4 5">
    <name type="scientific">Mycolicibacterium aromaticivorans JS19b1 = JCM 16368</name>
    <dbReference type="NCBI Taxonomy" id="1440774"/>
    <lineage>
        <taxon>Bacteria</taxon>
        <taxon>Bacillati</taxon>
        <taxon>Actinomycetota</taxon>
        <taxon>Actinomycetes</taxon>
        <taxon>Mycobacteriales</taxon>
        <taxon>Mycobacteriaceae</taxon>
        <taxon>Mycolicibacterium</taxon>
    </lineage>
</organism>
<dbReference type="PROSITE" id="PS51996">
    <property type="entry name" value="TR_MART"/>
    <property type="match status" value="1"/>
</dbReference>
<gene>
    <name evidence="4" type="ORF">Y900_006370</name>
</gene>
<feature type="compositionally biased region" description="Pro residues" evidence="1">
    <location>
        <begin position="503"/>
        <end position="523"/>
    </location>
</feature>
<feature type="domain" description="ADP ribosyltransferase" evidence="2">
    <location>
        <begin position="722"/>
        <end position="900"/>
    </location>
</feature>
<accession>A0A064CIK0</accession>
<feature type="compositionally biased region" description="Low complexity" evidence="1">
    <location>
        <begin position="555"/>
        <end position="579"/>
    </location>
</feature>
<evidence type="ECO:0000256" key="1">
    <source>
        <dbReference type="SAM" id="MobiDB-lite"/>
    </source>
</evidence>
<feature type="compositionally biased region" description="Gly residues" evidence="1">
    <location>
        <begin position="633"/>
        <end position="645"/>
    </location>
</feature>
<proteinExistence type="predicted"/>
<dbReference type="Gene3D" id="3.90.176.10">
    <property type="entry name" value="Toxin ADP-ribosyltransferase, Chain A, domain 1"/>
    <property type="match status" value="1"/>
</dbReference>
<evidence type="ECO:0000313" key="4">
    <source>
        <dbReference type="EMBL" id="KDE98573.1"/>
    </source>
</evidence>
<dbReference type="EMBL" id="JALN02000001">
    <property type="protein sequence ID" value="KDE98573.1"/>
    <property type="molecule type" value="Genomic_DNA"/>
</dbReference>
<protein>
    <submittedName>
        <fullName evidence="4">Uncharacterized protein</fullName>
    </submittedName>
</protein>
<dbReference type="STRING" id="1440774.Y900_006370"/>
<dbReference type="Pfam" id="PF03496">
    <property type="entry name" value="ADPrib_exo_Tox"/>
    <property type="match status" value="1"/>
</dbReference>
<dbReference type="GO" id="GO:0005576">
    <property type="term" value="C:extracellular region"/>
    <property type="evidence" value="ECO:0007669"/>
    <property type="project" value="InterPro"/>
</dbReference>
<evidence type="ECO:0000313" key="5">
    <source>
        <dbReference type="Proteomes" id="UP000022835"/>
    </source>
</evidence>
<keyword evidence="5" id="KW-1185">Reference proteome</keyword>
<name>A0A064CIK0_9MYCO</name>
<dbReference type="SUPFAM" id="SSF56399">
    <property type="entry name" value="ADP-ribosylation"/>
    <property type="match status" value="1"/>
</dbReference>
<dbReference type="RefSeq" id="WP_036340233.1">
    <property type="nucleotide sequence ID" value="NZ_JALN02000001.1"/>
</dbReference>
<dbReference type="eggNOG" id="COG3210">
    <property type="taxonomic scope" value="Bacteria"/>
</dbReference>
<reference evidence="4" key="1">
    <citation type="submission" date="2014-05" db="EMBL/GenBank/DDBJ databases">
        <title>Genome sequence of Mycobacterium aromaticivorans strain JS19b1T (= DSM 45407T).</title>
        <authorList>
            <person name="Kwak Y."/>
            <person name="Park G.-S."/>
            <person name="Li Q.X."/>
            <person name="Lee S.-E."/>
            <person name="Shin J.-H."/>
        </authorList>
    </citation>
    <scope>NUCLEOTIDE SEQUENCE [LARGE SCALE GENOMIC DNA]</scope>
    <source>
        <strain evidence="4">JS19b1</strain>
    </source>
</reference>
<evidence type="ECO:0000259" key="2">
    <source>
        <dbReference type="Pfam" id="PF03496"/>
    </source>
</evidence>
<feature type="region of interest" description="Disordered" evidence="1">
    <location>
        <begin position="486"/>
        <end position="687"/>
    </location>
</feature>
<dbReference type="Proteomes" id="UP000022835">
    <property type="component" value="Unassembled WGS sequence"/>
</dbReference>
<evidence type="ECO:0000259" key="3">
    <source>
        <dbReference type="Pfam" id="PF25547"/>
    </source>
</evidence>
<dbReference type="Pfam" id="PF25547">
    <property type="entry name" value="WXG100_2"/>
    <property type="match status" value="1"/>
</dbReference>
<dbReference type="InterPro" id="IPR057746">
    <property type="entry name" value="CpnT-like_N"/>
</dbReference>
<feature type="domain" description="Outer membrane channel protein CpnT-like N-terminal" evidence="3">
    <location>
        <begin position="130"/>
        <end position="229"/>
    </location>
</feature>